<dbReference type="HOGENOM" id="CLU_2920853_0_0_11"/>
<dbReference type="InterPro" id="IPR043504">
    <property type="entry name" value="Peptidase_S1_PA_chymotrypsin"/>
</dbReference>
<reference evidence="2 3" key="1">
    <citation type="submission" date="2014-05" db="EMBL/GenBank/DDBJ databases">
        <title>Complete genome sequence of the Streptomyces mutabilis TRM45540.</title>
        <authorList>
            <person name="Luo X."/>
            <person name="Zhang L."/>
        </authorList>
    </citation>
    <scope>NUCLEOTIDE SEQUENCE [LARGE SCALE GENOMIC DNA]</scope>
    <source>
        <strain evidence="2 3">TRM45540</strain>
    </source>
</reference>
<organism evidence="2 3">
    <name type="scientific">Streptomyces mutabilis</name>
    <dbReference type="NCBI Taxonomy" id="67332"/>
    <lineage>
        <taxon>Bacteria</taxon>
        <taxon>Bacillati</taxon>
        <taxon>Actinomycetota</taxon>
        <taxon>Actinomycetes</taxon>
        <taxon>Kitasatosporales</taxon>
        <taxon>Streptomycetaceae</taxon>
        <taxon>Streptomyces</taxon>
    </lineage>
</organism>
<accession>A0A086MZD6</accession>
<feature type="compositionally biased region" description="Polar residues" evidence="1">
    <location>
        <begin position="1"/>
        <end position="14"/>
    </location>
</feature>
<evidence type="ECO:0000313" key="3">
    <source>
        <dbReference type="Proteomes" id="UP000029095"/>
    </source>
</evidence>
<feature type="region of interest" description="Disordered" evidence="1">
    <location>
        <begin position="1"/>
        <end position="61"/>
    </location>
</feature>
<feature type="compositionally biased region" description="Basic residues" evidence="1">
    <location>
        <begin position="50"/>
        <end position="61"/>
    </location>
</feature>
<dbReference type="AlphaFoldDB" id="A0A086MZD6"/>
<evidence type="ECO:0000313" key="2">
    <source>
        <dbReference type="EMBL" id="KFG74254.1"/>
    </source>
</evidence>
<dbReference type="STRING" id="1915400.FM21_26180"/>
<dbReference type="Proteomes" id="UP000029095">
    <property type="component" value="Unassembled WGS sequence"/>
</dbReference>
<protein>
    <submittedName>
        <fullName evidence="2">Uncharacterized protein</fullName>
    </submittedName>
</protein>
<comment type="caution">
    <text evidence="2">The sequence shown here is derived from an EMBL/GenBank/DDBJ whole genome shotgun (WGS) entry which is preliminary data.</text>
</comment>
<name>A0A086MZD6_9ACTN</name>
<dbReference type="Gene3D" id="2.40.10.10">
    <property type="entry name" value="Trypsin-like serine proteases"/>
    <property type="match status" value="1"/>
</dbReference>
<dbReference type="SUPFAM" id="SSF50494">
    <property type="entry name" value="Trypsin-like serine proteases"/>
    <property type="match status" value="1"/>
</dbReference>
<evidence type="ECO:0000256" key="1">
    <source>
        <dbReference type="SAM" id="MobiDB-lite"/>
    </source>
</evidence>
<dbReference type="EMBL" id="JNFQ01000002">
    <property type="protein sequence ID" value="KFG74254.1"/>
    <property type="molecule type" value="Genomic_DNA"/>
</dbReference>
<dbReference type="InterPro" id="IPR009003">
    <property type="entry name" value="Peptidase_S1_PA"/>
</dbReference>
<sequence length="61" mass="6120">MAWAATNSQWTATPYVSGAGGRNVQVTGSAQAPVGASVCRSGSTTGRHCGTGRRPRGASAR</sequence>
<proteinExistence type="predicted"/>
<keyword evidence="3" id="KW-1185">Reference proteome</keyword>
<gene>
    <name evidence="2" type="ORF">FM21_26180</name>
</gene>